<sequence length="167" mass="18450">MYQDTFLPITIELRIQSDRAMGCSEWQSRMGLVMDSYAKAVSNGDEQIIGHIKALLEFSAHCFIKFSCISSRAGAVTECFGNIRADEGRMIINSLVEERGLEESLEALSAAWAEHQPHNPGLTMAVHQSSPGGHSGHGHHHEHHHEDGAPCPVCGGHHHHQDHHHCQ</sequence>
<feature type="region of interest" description="Disordered" evidence="1">
    <location>
        <begin position="125"/>
        <end position="147"/>
    </location>
</feature>
<evidence type="ECO:0000313" key="2">
    <source>
        <dbReference type="EMBL" id="SEA30140.1"/>
    </source>
</evidence>
<organism evidence="2 3">
    <name type="scientific">Eubacterium aggregans</name>
    <dbReference type="NCBI Taxonomy" id="81409"/>
    <lineage>
        <taxon>Bacteria</taxon>
        <taxon>Bacillati</taxon>
        <taxon>Bacillota</taxon>
        <taxon>Clostridia</taxon>
        <taxon>Eubacteriales</taxon>
        <taxon>Eubacteriaceae</taxon>
        <taxon>Eubacterium</taxon>
    </lineage>
</organism>
<dbReference type="RefSeq" id="WP_090306131.1">
    <property type="nucleotide sequence ID" value="NZ_FNRK01000007.1"/>
</dbReference>
<reference evidence="2 3" key="1">
    <citation type="submission" date="2016-10" db="EMBL/GenBank/DDBJ databases">
        <authorList>
            <person name="de Groot N.N."/>
        </authorList>
    </citation>
    <scope>NUCLEOTIDE SEQUENCE [LARGE SCALE GENOMIC DNA]</scope>
    <source>
        <strain evidence="2 3">SR12</strain>
    </source>
</reference>
<evidence type="ECO:0000256" key="1">
    <source>
        <dbReference type="SAM" id="MobiDB-lite"/>
    </source>
</evidence>
<dbReference type="AlphaFoldDB" id="A0A1H4A2P4"/>
<protein>
    <submittedName>
        <fullName evidence="2">Uncharacterized protein</fullName>
    </submittedName>
</protein>
<name>A0A1H4A2P4_9FIRM</name>
<dbReference type="Proteomes" id="UP000199394">
    <property type="component" value="Unassembled WGS sequence"/>
</dbReference>
<dbReference type="EMBL" id="FNRK01000007">
    <property type="protein sequence ID" value="SEA30140.1"/>
    <property type="molecule type" value="Genomic_DNA"/>
</dbReference>
<accession>A0A1H4A2P4</accession>
<dbReference type="STRING" id="81409.SAMN04515656_10761"/>
<keyword evidence="3" id="KW-1185">Reference proteome</keyword>
<proteinExistence type="predicted"/>
<gene>
    <name evidence="2" type="ORF">SAMN04515656_10761</name>
</gene>
<evidence type="ECO:0000313" key="3">
    <source>
        <dbReference type="Proteomes" id="UP000199394"/>
    </source>
</evidence>
<dbReference type="OrthoDB" id="1778421at2"/>